<dbReference type="KEGG" id="nal:B005_1482"/>
<accession>J7L5D1</accession>
<dbReference type="Proteomes" id="UP000003779">
    <property type="component" value="Chromosome"/>
</dbReference>
<gene>
    <name evidence="2" type="ordered locus">B005_1482</name>
</gene>
<sequence length="37" mass="3780">MPVIFLPTSLPSGGEDRPSWNALFGGRPPVVSAGRGG</sequence>
<reference evidence="3" key="2">
    <citation type="submission" date="2012-08" db="EMBL/GenBank/DDBJ databases">
        <title>Whole-genome sequence of Nocardiopsis alba strain ATCC BAA-2165 associated with honeybees.</title>
        <authorList>
            <person name="Qiao J."/>
            <person name="Chen L."/>
            <person name="Li Y."/>
            <person name="Wang J."/>
            <person name="Zhang W."/>
            <person name="Chen S."/>
        </authorList>
    </citation>
    <scope>NUCLEOTIDE SEQUENCE [LARGE SCALE GENOMIC DNA]</scope>
    <source>
        <strain evidence="3">ATCC BAA-2165 / BE74</strain>
    </source>
</reference>
<name>J7L5D1_NOCAA</name>
<dbReference type="STRING" id="1205910.B005_1482"/>
<dbReference type="EMBL" id="CP003788">
    <property type="protein sequence ID" value="AFR07931.1"/>
    <property type="molecule type" value="Genomic_DNA"/>
</dbReference>
<dbReference type="PATRIC" id="fig|1205910.3.peg.1400"/>
<dbReference type="AlphaFoldDB" id="J7L5D1"/>
<reference evidence="2 3" key="1">
    <citation type="journal article" date="2012" name="J. Bacteriol.">
        <title>Whole-Genome Sequence of Nocardiopsis alba Strain ATCC BAA-2165, Associated with Honeybees.</title>
        <authorList>
            <person name="Qiao J."/>
            <person name="Chen L."/>
            <person name="Li Y."/>
            <person name="Wang J."/>
            <person name="Zhang W."/>
            <person name="Chen S."/>
        </authorList>
    </citation>
    <scope>NUCLEOTIDE SEQUENCE [LARGE SCALE GENOMIC DNA]</scope>
    <source>
        <strain evidence="3">ATCC BAA-2165 / BE74</strain>
    </source>
</reference>
<feature type="region of interest" description="Disordered" evidence="1">
    <location>
        <begin position="7"/>
        <end position="37"/>
    </location>
</feature>
<dbReference type="HOGENOM" id="CLU_3346450_0_0_11"/>
<proteinExistence type="predicted"/>
<protein>
    <submittedName>
        <fullName evidence="2">Uncharacterized protein</fullName>
    </submittedName>
</protein>
<evidence type="ECO:0000313" key="2">
    <source>
        <dbReference type="EMBL" id="AFR07931.1"/>
    </source>
</evidence>
<organism evidence="2 3">
    <name type="scientific">Nocardiopsis alba (strain ATCC BAA-2165 / BE74)</name>
    <dbReference type="NCBI Taxonomy" id="1205910"/>
    <lineage>
        <taxon>Bacteria</taxon>
        <taxon>Bacillati</taxon>
        <taxon>Actinomycetota</taxon>
        <taxon>Actinomycetes</taxon>
        <taxon>Streptosporangiales</taxon>
        <taxon>Nocardiopsidaceae</taxon>
        <taxon>Nocardiopsis</taxon>
    </lineage>
</organism>
<evidence type="ECO:0000256" key="1">
    <source>
        <dbReference type="SAM" id="MobiDB-lite"/>
    </source>
</evidence>
<evidence type="ECO:0000313" key="3">
    <source>
        <dbReference type="Proteomes" id="UP000003779"/>
    </source>
</evidence>